<gene>
    <name evidence="7" type="ORF">PHYPA_010097</name>
</gene>
<dbReference type="EMBL" id="ABEU02000007">
    <property type="protein sequence ID" value="PNR50911.1"/>
    <property type="molecule type" value="Genomic_DNA"/>
</dbReference>
<evidence type="ECO:0000256" key="6">
    <source>
        <dbReference type="SAM" id="Phobius"/>
    </source>
</evidence>
<protein>
    <submittedName>
        <fullName evidence="7 8">Uncharacterized protein</fullName>
    </submittedName>
</protein>
<reference evidence="7 9" key="2">
    <citation type="journal article" date="2018" name="Plant J.">
        <title>The Physcomitrella patens chromosome-scale assembly reveals moss genome structure and evolution.</title>
        <authorList>
            <person name="Lang D."/>
            <person name="Ullrich K.K."/>
            <person name="Murat F."/>
            <person name="Fuchs J."/>
            <person name="Jenkins J."/>
            <person name="Haas F.B."/>
            <person name="Piednoel M."/>
            <person name="Gundlach H."/>
            <person name="Van Bel M."/>
            <person name="Meyberg R."/>
            <person name="Vives C."/>
            <person name="Morata J."/>
            <person name="Symeonidi A."/>
            <person name="Hiss M."/>
            <person name="Muchero W."/>
            <person name="Kamisugi Y."/>
            <person name="Saleh O."/>
            <person name="Blanc G."/>
            <person name="Decker E.L."/>
            <person name="van Gessel N."/>
            <person name="Grimwood J."/>
            <person name="Hayes R.D."/>
            <person name="Graham S.W."/>
            <person name="Gunter L.E."/>
            <person name="McDaniel S.F."/>
            <person name="Hoernstein S.N.W."/>
            <person name="Larsson A."/>
            <person name="Li F.W."/>
            <person name="Perroud P.F."/>
            <person name="Phillips J."/>
            <person name="Ranjan P."/>
            <person name="Rokshar D.S."/>
            <person name="Rothfels C.J."/>
            <person name="Schneider L."/>
            <person name="Shu S."/>
            <person name="Stevenson D.W."/>
            <person name="Thummler F."/>
            <person name="Tillich M."/>
            <person name="Villarreal Aguilar J.C."/>
            <person name="Widiez T."/>
            <person name="Wong G.K."/>
            <person name="Wymore A."/>
            <person name="Zhang Y."/>
            <person name="Zimmer A.D."/>
            <person name="Quatrano R.S."/>
            <person name="Mayer K.F.X."/>
            <person name="Goodstein D."/>
            <person name="Casacuberta J.M."/>
            <person name="Vandepoele K."/>
            <person name="Reski R."/>
            <person name="Cuming A.C."/>
            <person name="Tuskan G.A."/>
            <person name="Maumus F."/>
            <person name="Salse J."/>
            <person name="Schmutz J."/>
            <person name="Rensing S.A."/>
        </authorList>
    </citation>
    <scope>NUCLEOTIDE SEQUENCE [LARGE SCALE GENOMIC DNA]</scope>
    <source>
        <strain evidence="8 9">cv. Gransden 2004</strain>
    </source>
</reference>
<dbReference type="InterPro" id="IPR034294">
    <property type="entry name" value="Aquaporin_transptr"/>
</dbReference>
<accession>A9S223</accession>
<evidence type="ECO:0000313" key="7">
    <source>
        <dbReference type="EMBL" id="PNR50911.1"/>
    </source>
</evidence>
<dbReference type="InParanoid" id="A9S223"/>
<comment type="subcellular location">
    <subcellularLocation>
        <location evidence="1">Membrane</location>
        <topology evidence="1">Multi-pass membrane protein</topology>
    </subcellularLocation>
</comment>
<dbReference type="InterPro" id="IPR023271">
    <property type="entry name" value="Aquaporin-like"/>
</dbReference>
<feature type="transmembrane region" description="Helical" evidence="6">
    <location>
        <begin position="63"/>
        <end position="83"/>
    </location>
</feature>
<dbReference type="PaxDb" id="3218-PP1S42_160V6.1"/>
<keyword evidence="2" id="KW-0813">Transport</keyword>
<dbReference type="Proteomes" id="UP000006727">
    <property type="component" value="Chromosome 7"/>
</dbReference>
<dbReference type="Pfam" id="PF00230">
    <property type="entry name" value="MIP"/>
    <property type="match status" value="1"/>
</dbReference>
<evidence type="ECO:0000256" key="1">
    <source>
        <dbReference type="ARBA" id="ARBA00004141"/>
    </source>
</evidence>
<evidence type="ECO:0000256" key="2">
    <source>
        <dbReference type="ARBA" id="ARBA00022448"/>
    </source>
</evidence>
<dbReference type="PANTHER" id="PTHR45724">
    <property type="entry name" value="AQUAPORIN NIP2-1"/>
    <property type="match status" value="1"/>
</dbReference>
<dbReference type="EnsemblPlants" id="Pp3c7_7670V3.1">
    <property type="protein sequence ID" value="Pp3c7_7670V3.1"/>
    <property type="gene ID" value="Pp3c7_7670"/>
</dbReference>
<proteinExistence type="predicted"/>
<reference evidence="7 9" key="1">
    <citation type="journal article" date="2008" name="Science">
        <title>The Physcomitrella genome reveals evolutionary insights into the conquest of land by plants.</title>
        <authorList>
            <person name="Rensing S."/>
            <person name="Lang D."/>
            <person name="Zimmer A."/>
            <person name="Terry A."/>
            <person name="Salamov A."/>
            <person name="Shapiro H."/>
            <person name="Nishiyama T."/>
            <person name="Perroud P.-F."/>
            <person name="Lindquist E."/>
            <person name="Kamisugi Y."/>
            <person name="Tanahashi T."/>
            <person name="Sakakibara K."/>
            <person name="Fujita T."/>
            <person name="Oishi K."/>
            <person name="Shin-I T."/>
            <person name="Kuroki Y."/>
            <person name="Toyoda A."/>
            <person name="Suzuki Y."/>
            <person name="Hashimoto A."/>
            <person name="Yamaguchi K."/>
            <person name="Sugano A."/>
            <person name="Kohara Y."/>
            <person name="Fujiyama A."/>
            <person name="Anterola A."/>
            <person name="Aoki S."/>
            <person name="Ashton N."/>
            <person name="Barbazuk W.B."/>
            <person name="Barker E."/>
            <person name="Bennetzen J."/>
            <person name="Bezanilla M."/>
            <person name="Blankenship R."/>
            <person name="Cho S.H."/>
            <person name="Dutcher S."/>
            <person name="Estelle M."/>
            <person name="Fawcett J.A."/>
            <person name="Gundlach H."/>
            <person name="Hanada K."/>
            <person name="Heyl A."/>
            <person name="Hicks K.A."/>
            <person name="Hugh J."/>
            <person name="Lohr M."/>
            <person name="Mayer K."/>
            <person name="Melkozernov A."/>
            <person name="Murata T."/>
            <person name="Nelson D."/>
            <person name="Pils B."/>
            <person name="Prigge M."/>
            <person name="Reiss B."/>
            <person name="Renner T."/>
            <person name="Rombauts S."/>
            <person name="Rushton P."/>
            <person name="Sanderfoot A."/>
            <person name="Schween G."/>
            <person name="Shiu S.-H."/>
            <person name="Stueber K."/>
            <person name="Theodoulou F.L."/>
            <person name="Tu H."/>
            <person name="Van de Peer Y."/>
            <person name="Verrier P.J."/>
            <person name="Waters E."/>
            <person name="Wood A."/>
            <person name="Yang L."/>
            <person name="Cove D."/>
            <person name="Cuming A."/>
            <person name="Hasebe M."/>
            <person name="Lucas S."/>
            <person name="Mishler D.B."/>
            <person name="Reski R."/>
            <person name="Grigoriev I."/>
            <person name="Quatrano R.S."/>
            <person name="Boore J.L."/>
        </authorList>
    </citation>
    <scope>NUCLEOTIDE SEQUENCE [LARGE SCALE GENOMIC DNA]</scope>
    <source>
        <strain evidence="8 9">cv. Gransden 2004</strain>
    </source>
</reference>
<keyword evidence="4 6" id="KW-1133">Transmembrane helix</keyword>
<organism evidence="7">
    <name type="scientific">Physcomitrium patens</name>
    <name type="common">Spreading-leaved earth moss</name>
    <name type="synonym">Physcomitrella patens</name>
    <dbReference type="NCBI Taxonomy" id="3218"/>
    <lineage>
        <taxon>Eukaryota</taxon>
        <taxon>Viridiplantae</taxon>
        <taxon>Streptophyta</taxon>
        <taxon>Embryophyta</taxon>
        <taxon>Bryophyta</taxon>
        <taxon>Bryophytina</taxon>
        <taxon>Bryopsida</taxon>
        <taxon>Funariidae</taxon>
        <taxon>Funariales</taxon>
        <taxon>Funariaceae</taxon>
        <taxon>Physcomitrium</taxon>
    </lineage>
</organism>
<dbReference type="AlphaFoldDB" id="A9S223"/>
<reference evidence="8" key="3">
    <citation type="submission" date="2020-12" db="UniProtKB">
        <authorList>
            <consortium name="EnsemblPlants"/>
        </authorList>
    </citation>
    <scope>IDENTIFICATION</scope>
</reference>
<dbReference type="PANTHER" id="PTHR45724:SF13">
    <property type="entry name" value="AQUAPORIN NIP1-1-RELATED"/>
    <property type="match status" value="1"/>
</dbReference>
<sequence>MHSAHDDENLKITHSCSLSQFQCGELAEIAVGSAVALCALMAGSISGATSLGPAIASGNYHSLWVYMTGPTNGALMGMLAYAYQSRQCNAPATNQRKFSAV</sequence>
<evidence type="ECO:0000256" key="3">
    <source>
        <dbReference type="ARBA" id="ARBA00022692"/>
    </source>
</evidence>
<dbReference type="GO" id="GO:0016020">
    <property type="term" value="C:membrane"/>
    <property type="evidence" value="ECO:0007669"/>
    <property type="project" value="UniProtKB-SubCell"/>
</dbReference>
<evidence type="ECO:0000313" key="9">
    <source>
        <dbReference type="Proteomes" id="UP000006727"/>
    </source>
</evidence>
<keyword evidence="3 6" id="KW-0812">Transmembrane</keyword>
<dbReference type="Gramene" id="Pp3c7_7670V3.1">
    <property type="protein sequence ID" value="Pp3c7_7670V3.1"/>
    <property type="gene ID" value="Pp3c7_7670"/>
</dbReference>
<evidence type="ECO:0000256" key="5">
    <source>
        <dbReference type="ARBA" id="ARBA00023136"/>
    </source>
</evidence>
<dbReference type="SUPFAM" id="SSF81338">
    <property type="entry name" value="Aquaporin-like"/>
    <property type="match status" value="1"/>
</dbReference>
<evidence type="ECO:0000313" key="8">
    <source>
        <dbReference type="EnsemblPlants" id="Pp3c7_7670V3.1"/>
    </source>
</evidence>
<dbReference type="Gene3D" id="1.20.1080.10">
    <property type="entry name" value="Glycerol uptake facilitator protein"/>
    <property type="match status" value="1"/>
</dbReference>
<dbReference type="HOGENOM" id="CLU_2296418_0_0_1"/>
<keyword evidence="5 6" id="KW-0472">Membrane</keyword>
<dbReference type="eggNOG" id="KOG0223">
    <property type="taxonomic scope" value="Eukaryota"/>
</dbReference>
<evidence type="ECO:0000256" key="4">
    <source>
        <dbReference type="ARBA" id="ARBA00022989"/>
    </source>
</evidence>
<dbReference type="GO" id="GO:0015267">
    <property type="term" value="F:channel activity"/>
    <property type="evidence" value="ECO:0007669"/>
    <property type="project" value="InterPro"/>
</dbReference>
<dbReference type="InterPro" id="IPR000425">
    <property type="entry name" value="MIP"/>
</dbReference>
<feature type="transmembrane region" description="Helical" evidence="6">
    <location>
        <begin position="29"/>
        <end position="51"/>
    </location>
</feature>
<name>A9S223_PHYPA</name>
<keyword evidence="9" id="KW-1185">Reference proteome</keyword>
<dbReference type="STRING" id="3218.A9S223"/>